<reference evidence="8" key="2">
    <citation type="submission" date="2025-08" db="UniProtKB">
        <authorList>
            <consortium name="Ensembl"/>
        </authorList>
    </citation>
    <scope>IDENTIFICATION</scope>
</reference>
<feature type="compositionally biased region" description="Basic and acidic residues" evidence="7">
    <location>
        <begin position="153"/>
        <end position="179"/>
    </location>
</feature>
<feature type="region of interest" description="Disordered" evidence="7">
    <location>
        <begin position="237"/>
        <end position="402"/>
    </location>
</feature>
<feature type="compositionally biased region" description="Acidic residues" evidence="7">
    <location>
        <begin position="366"/>
        <end position="375"/>
    </location>
</feature>
<evidence type="ECO:0000256" key="1">
    <source>
        <dbReference type="ARBA" id="ARBA00004604"/>
    </source>
</evidence>
<name>A0A8U8AQ35_GEOPR</name>
<feature type="region of interest" description="Disordered" evidence="7">
    <location>
        <begin position="129"/>
        <end position="179"/>
    </location>
</feature>
<accession>A0A8U8AQ35</accession>
<keyword evidence="4" id="KW-0698">rRNA processing</keyword>
<feature type="compositionally biased region" description="Acidic residues" evidence="7">
    <location>
        <begin position="311"/>
        <end position="358"/>
    </location>
</feature>
<dbReference type="GO" id="GO:0030692">
    <property type="term" value="C:Noc4p-Nop14p complex"/>
    <property type="evidence" value="ECO:0007669"/>
    <property type="project" value="TreeGrafter"/>
</dbReference>
<dbReference type="Pfam" id="PF04147">
    <property type="entry name" value="Nop14"/>
    <property type="match status" value="1"/>
</dbReference>
<dbReference type="AlphaFoldDB" id="A0A8U8AQ35"/>
<dbReference type="Ensembl" id="ENSCPVT00000027051.1">
    <property type="protein sequence ID" value="ENSCPVP00000024640.1"/>
    <property type="gene ID" value="ENSCPVG00000008591.2"/>
</dbReference>
<evidence type="ECO:0000256" key="2">
    <source>
        <dbReference type="ARBA" id="ARBA00007466"/>
    </source>
</evidence>
<evidence type="ECO:0000313" key="9">
    <source>
        <dbReference type="Proteomes" id="UP000694382"/>
    </source>
</evidence>
<reference evidence="8" key="3">
    <citation type="submission" date="2025-09" db="UniProtKB">
        <authorList>
            <consortium name="Ensembl"/>
        </authorList>
    </citation>
    <scope>IDENTIFICATION</scope>
</reference>
<evidence type="ECO:0000256" key="3">
    <source>
        <dbReference type="ARBA" id="ARBA00022517"/>
    </source>
</evidence>
<comment type="function">
    <text evidence="6">Involved in nucleolar processing of pre-18S ribosomal RNA. Has a role in the nuclear export of 40S pre-ribosomal subunit to the cytoplasm.</text>
</comment>
<sequence length="843" mass="97154">MGKAAKRKKKVSVPSTAKGPVKSAMAVVKSNPFEVKVNRQKFDILGRKTKNDVGLPGVSRSKAIKKRNQTRFTLERQQNYGKKNIYNLNEDEELTHYGQSLAEIEKLNDIVDSDSDTEERGTLSAELTAAHFGGGGGLLRKKVSSEQQDEEEEKPKSRKELIEEMIAKSKQEKQERQIRRESALELTEKLDKDWKEIQTLIARKAPKSERKDKEVEKPKPDEYDMIVRELGFEMKAKPSERLKTEEELAKEEQARLQKLEADRLRRMRGIDEEANKKRPSHMSADDLADGFILDKDDRRLLSYKDGKINIENDEEKGEEGEEEEGEEEEEEEEGEEGDHENEEESQEESASEDEEDSAADGHSDLESDLESEGEAAENKEEEKDKTNENESQNVEKLDPKREAAKSELPYTFAVPESYETFKSLLSGRTIEQQLIILERIQKCNHPSLAVGNKAKLEKLFGFLLEYIGELATLDLPELRTIDRLVLPLYNLCQMFPQAASDSIRFILRDAAHDLEEVIEVKGRAALPGLDTLIYLKIVSLLFPTSDFWHPVVTPAFMYMSQLLTKCRITTLQDVIKGLFICCLFVEYVSLSRRFVPELINFLLGVLHISLPKSQAQGYTVVHPFTPVGKNLELLWVCDEEDLKSWEKQNVPLSIVTRFKEASRTEINHTRLSCLALCFDLIKKCAALYESLPSFHEIMHPVRILLTKHMPINEYPEKMQEWYHSALKELENKVKHYTPLVCEKKKPVPLKQYTPKIVKVLEFGRKQAGSKKEQERKQLIQRHKRELKGAIREIRKDNQYLARMQLSEIMERDAARKRKVKELLGSLATQEGEWKAMKRKKWKN</sequence>
<feature type="compositionally biased region" description="Basic and acidic residues" evidence="7">
    <location>
        <begin position="237"/>
        <end position="276"/>
    </location>
</feature>
<feature type="compositionally biased region" description="Basic and acidic residues" evidence="7">
    <location>
        <begin position="292"/>
        <end position="310"/>
    </location>
</feature>
<comment type="subcellular location">
    <subcellularLocation>
        <location evidence="1">Nucleus</location>
        <location evidence="1">Nucleolus</location>
    </subcellularLocation>
</comment>
<feature type="compositionally biased region" description="Basic residues" evidence="7">
    <location>
        <begin position="1"/>
        <end position="11"/>
    </location>
</feature>
<protein>
    <submittedName>
        <fullName evidence="8">NOP14 nucleolar protein</fullName>
    </submittedName>
</protein>
<dbReference type="PANTHER" id="PTHR23183">
    <property type="entry name" value="NOP14"/>
    <property type="match status" value="1"/>
</dbReference>
<dbReference type="Proteomes" id="UP000694382">
    <property type="component" value="Chromosome 4"/>
</dbReference>
<dbReference type="PANTHER" id="PTHR23183:SF0">
    <property type="entry name" value="NUCLEOLAR PROTEIN 14"/>
    <property type="match status" value="1"/>
</dbReference>
<keyword evidence="9" id="KW-1185">Reference proteome</keyword>
<dbReference type="GO" id="GO:0032040">
    <property type="term" value="C:small-subunit processome"/>
    <property type="evidence" value="ECO:0007669"/>
    <property type="project" value="InterPro"/>
</dbReference>
<comment type="similarity">
    <text evidence="2">Belongs to the NOP14 family.</text>
</comment>
<organism evidence="8 9">
    <name type="scientific">Geospiza parvula</name>
    <name type="common">Small tree-finch</name>
    <name type="synonym">Camarhynchus parvulus</name>
    <dbReference type="NCBI Taxonomy" id="87175"/>
    <lineage>
        <taxon>Eukaryota</taxon>
        <taxon>Metazoa</taxon>
        <taxon>Chordata</taxon>
        <taxon>Craniata</taxon>
        <taxon>Vertebrata</taxon>
        <taxon>Euteleostomi</taxon>
        <taxon>Archelosauria</taxon>
        <taxon>Archosauria</taxon>
        <taxon>Dinosauria</taxon>
        <taxon>Saurischia</taxon>
        <taxon>Theropoda</taxon>
        <taxon>Coelurosauria</taxon>
        <taxon>Aves</taxon>
        <taxon>Neognathae</taxon>
        <taxon>Neoaves</taxon>
        <taxon>Telluraves</taxon>
        <taxon>Australaves</taxon>
        <taxon>Passeriformes</taxon>
        <taxon>Thraupidae</taxon>
        <taxon>Camarhynchus</taxon>
    </lineage>
</organism>
<feature type="compositionally biased region" description="Basic and acidic residues" evidence="7">
    <location>
        <begin position="376"/>
        <end position="402"/>
    </location>
</feature>
<evidence type="ECO:0000313" key="8">
    <source>
        <dbReference type="Ensembl" id="ENSCPVP00000024640.1"/>
    </source>
</evidence>
<proteinExistence type="inferred from homology"/>
<dbReference type="InterPro" id="IPR007276">
    <property type="entry name" value="Nop14"/>
</dbReference>
<keyword evidence="3" id="KW-0690">Ribosome biogenesis</keyword>
<gene>
    <name evidence="8" type="primary">NOP14</name>
</gene>
<keyword evidence="5" id="KW-0539">Nucleus</keyword>
<reference evidence="8" key="1">
    <citation type="submission" date="2020-02" db="EMBL/GenBank/DDBJ databases">
        <authorList>
            <person name="Enbody D E."/>
            <person name="Pettersson E M."/>
        </authorList>
    </citation>
    <scope>NUCLEOTIDE SEQUENCE [LARGE SCALE GENOMIC DNA]</scope>
</reference>
<evidence type="ECO:0000256" key="5">
    <source>
        <dbReference type="ARBA" id="ARBA00023242"/>
    </source>
</evidence>
<feature type="region of interest" description="Disordered" evidence="7">
    <location>
        <begin position="1"/>
        <end position="23"/>
    </location>
</feature>
<evidence type="ECO:0000256" key="7">
    <source>
        <dbReference type="SAM" id="MobiDB-lite"/>
    </source>
</evidence>
<evidence type="ECO:0000256" key="6">
    <source>
        <dbReference type="ARBA" id="ARBA00024695"/>
    </source>
</evidence>
<dbReference type="GO" id="GO:0030490">
    <property type="term" value="P:maturation of SSU-rRNA"/>
    <property type="evidence" value="ECO:0007669"/>
    <property type="project" value="TreeGrafter"/>
</dbReference>
<evidence type="ECO:0000256" key="4">
    <source>
        <dbReference type="ARBA" id="ARBA00022552"/>
    </source>
</evidence>